<sequence>MRKIVPLTFVISTLFALNQGIDYWKENAQPDSKSYESVISNADNIQAKTQPKQVEEKTSMAQIKSLYKEVSAFVTDHLFDFSSNEVDEMKPLGSDEIFSANIGDACPVLPVPTISFTDANVSSSFAGCSGISLTAAGCGGNQVRWYRNGLYEGTGTTFTGYPSTNANYYAECSDGASCTSTKSNSLHVPVWNARVIPTNIPPTVCTGDSLELAVEFYTASSTNFPLAPSYQWRKDGYPVSGATNSTYKAKVSGYYSVFINIPLPFKNTCTTNAYANSRVNVLPTATISATTPTTVCPGNNVKMQWNYDYEFNQGGGTLTFQWKKGGIDITGATSTNFIATQGPGAYTLTVTKNGCSSTSAPINVTNSGTAPTQKPVIRDMNGVAVTSTVYTCGYTTLYGNGCANGQTLRWYVKGSEYVQGTGSSVGAFATTYGSKYYARCSTGETCDGVASDTVLVAVARVEVTKTLGATACNPTILTASSTPGTNVTFQWYKDSNLINGATANQYSTHEEGYYQVAASFTNLFNNGTCNPTSSSMNTTSTQAAATPVITACAGANPGTCTPLVSPINTYSGSPVTLQVSNCNGTVVWSTGASATSIVVSASGTYTAKCTNTLCTSPNGNTIQVIVAACSSSLTLSHPANDITSNPNANGNLRQASASNGSITATNWVTGNGTKATYAAKSVTLSPGFIADTGTIFTANTGGCN</sequence>
<gene>
    <name evidence="1" type="ORF">EWM59_16720</name>
</gene>
<dbReference type="InterPro" id="IPR055015">
    <property type="entry name" value="GCX_COOH"/>
</dbReference>
<evidence type="ECO:0000313" key="1">
    <source>
        <dbReference type="EMBL" id="RYU94442.1"/>
    </source>
</evidence>
<keyword evidence="2" id="KW-1185">Reference proteome</keyword>
<protein>
    <recommendedName>
        <fullName evidence="3">Ig-like domain-containing protein</fullName>
    </recommendedName>
</protein>
<evidence type="ECO:0000313" key="2">
    <source>
        <dbReference type="Proteomes" id="UP000293162"/>
    </source>
</evidence>
<dbReference type="EMBL" id="SEWF01000025">
    <property type="protein sequence ID" value="RYU94442.1"/>
    <property type="molecule type" value="Genomic_DNA"/>
</dbReference>
<proteinExistence type="predicted"/>
<organism evidence="1 2">
    <name type="scientific">Emticicia agri</name>
    <dbReference type="NCBI Taxonomy" id="2492393"/>
    <lineage>
        <taxon>Bacteria</taxon>
        <taxon>Pseudomonadati</taxon>
        <taxon>Bacteroidota</taxon>
        <taxon>Cytophagia</taxon>
        <taxon>Cytophagales</taxon>
        <taxon>Leadbetterellaceae</taxon>
        <taxon>Emticicia</taxon>
    </lineage>
</organism>
<accession>A0A4Q5LXG2</accession>
<dbReference type="RefSeq" id="WP_130022377.1">
    <property type="nucleotide sequence ID" value="NZ_SEWF01000025.1"/>
</dbReference>
<reference evidence="1 2" key="1">
    <citation type="submission" date="2019-02" db="EMBL/GenBank/DDBJ databases">
        <title>Bacterial novel species Emticicia sp. 17J42-9 isolated from soil.</title>
        <authorList>
            <person name="Jung H.-Y."/>
        </authorList>
    </citation>
    <scope>NUCLEOTIDE SEQUENCE [LARGE SCALE GENOMIC DNA]</scope>
    <source>
        <strain evidence="1 2">17J42-9</strain>
    </source>
</reference>
<name>A0A4Q5LXG2_9BACT</name>
<dbReference type="Gene3D" id="2.60.40.10">
    <property type="entry name" value="Immunoglobulins"/>
    <property type="match status" value="2"/>
</dbReference>
<dbReference type="OrthoDB" id="9805017at2"/>
<evidence type="ECO:0008006" key="3">
    <source>
        <dbReference type="Google" id="ProtNLM"/>
    </source>
</evidence>
<dbReference type="InterPro" id="IPR013783">
    <property type="entry name" value="Ig-like_fold"/>
</dbReference>
<dbReference type="NCBIfam" id="NF045639">
    <property type="entry name" value="GCX_COOH"/>
    <property type="match status" value="1"/>
</dbReference>
<dbReference type="Proteomes" id="UP000293162">
    <property type="component" value="Unassembled WGS sequence"/>
</dbReference>
<comment type="caution">
    <text evidence="1">The sequence shown here is derived from an EMBL/GenBank/DDBJ whole genome shotgun (WGS) entry which is preliminary data.</text>
</comment>
<dbReference type="AlphaFoldDB" id="A0A4Q5LXG2"/>